<feature type="chain" id="PRO_5038384734" evidence="2">
    <location>
        <begin position="22"/>
        <end position="340"/>
    </location>
</feature>
<dbReference type="PANTHER" id="PTHR34385">
    <property type="entry name" value="D-ALANYL-D-ALANINE CARBOXYPEPTIDASE"/>
    <property type="match status" value="1"/>
</dbReference>
<keyword evidence="5" id="KW-0645">Protease</keyword>
<dbReference type="InterPro" id="IPR036365">
    <property type="entry name" value="PGBD-like_sf"/>
</dbReference>
<evidence type="ECO:0000259" key="4">
    <source>
        <dbReference type="Pfam" id="PF02557"/>
    </source>
</evidence>
<dbReference type="InterPro" id="IPR058193">
    <property type="entry name" value="VanY/YodJ_core_dom"/>
</dbReference>
<dbReference type="InterPro" id="IPR002477">
    <property type="entry name" value="Peptidoglycan-bd-like"/>
</dbReference>
<dbReference type="GO" id="GO:0006508">
    <property type="term" value="P:proteolysis"/>
    <property type="evidence" value="ECO:0007669"/>
    <property type="project" value="InterPro"/>
</dbReference>
<feature type="signal peptide" evidence="2">
    <location>
        <begin position="1"/>
        <end position="21"/>
    </location>
</feature>
<sequence>MKRKTFIIISALLIISLVITACTNDDKEKSNEEDTATQAKEQPKKSDSGTSQVPKTEMQKKDSGESVKALQQVLSAIGYDIKNTGKFDESTIWAITDIQLQHESLPITGIYSEDTAEVVHSLLQDSKEYVPGEGLPFKAEPAATKHGSEILANPYEQLALVNKEHALPEDYIPEDLVIPDVRFPFTEDLPKKQMREIAASSLEKLFHAADKAGLDLFAQSGYRSYDRQVSIFTANVNEHGEEAANNFSARPGESEHQTGLTMDVTSPDVNYQLIIEFGETDEGKWLKEHAADFGFIIRYPEGKEAITHYQYEPWHIRYVGKKAAEDIMNNDLTLEEYLSN</sequence>
<gene>
    <name evidence="5" type="ORF">KCX74_12675</name>
</gene>
<keyword evidence="2" id="KW-0732">Signal</keyword>
<dbReference type="PROSITE" id="PS51257">
    <property type="entry name" value="PROKAR_LIPOPROTEIN"/>
    <property type="match status" value="1"/>
</dbReference>
<accession>A0A941DWS4</accession>
<dbReference type="InterPro" id="IPR052179">
    <property type="entry name" value="DD-CPase-like"/>
</dbReference>
<dbReference type="SUPFAM" id="SSF47090">
    <property type="entry name" value="PGBD-like"/>
    <property type="match status" value="1"/>
</dbReference>
<evidence type="ECO:0000256" key="2">
    <source>
        <dbReference type="SAM" id="SignalP"/>
    </source>
</evidence>
<name>A0A941DWS4_9BACI</name>
<evidence type="ECO:0000313" key="6">
    <source>
        <dbReference type="Proteomes" id="UP000675284"/>
    </source>
</evidence>
<feature type="domain" description="D-alanyl-D-alanine carboxypeptidase-like core" evidence="4">
    <location>
        <begin position="192"/>
        <end position="321"/>
    </location>
</feature>
<proteinExistence type="predicted"/>
<comment type="caution">
    <text evidence="5">The sequence shown here is derived from an EMBL/GenBank/DDBJ whole genome shotgun (WGS) entry which is preliminary data.</text>
</comment>
<dbReference type="Gene3D" id="3.30.1380.10">
    <property type="match status" value="1"/>
</dbReference>
<keyword evidence="5" id="KW-0121">Carboxypeptidase</keyword>
<evidence type="ECO:0000259" key="3">
    <source>
        <dbReference type="Pfam" id="PF01471"/>
    </source>
</evidence>
<keyword evidence="5" id="KW-0378">Hydrolase</keyword>
<dbReference type="AlphaFoldDB" id="A0A941DWS4"/>
<reference evidence="5" key="1">
    <citation type="submission" date="2021-04" db="EMBL/GenBank/DDBJ databases">
        <title>Isolation and polyphasic classification of algal microorganism.</title>
        <authorList>
            <person name="Wang S."/>
        </authorList>
    </citation>
    <scope>NUCLEOTIDE SEQUENCE</scope>
    <source>
        <strain evidence="5">720a</strain>
    </source>
</reference>
<dbReference type="RefSeq" id="WP_166530532.1">
    <property type="nucleotide sequence ID" value="NZ_JAGSOT010000037.1"/>
</dbReference>
<dbReference type="SUPFAM" id="SSF55166">
    <property type="entry name" value="Hedgehog/DD-peptidase"/>
    <property type="match status" value="1"/>
</dbReference>
<dbReference type="CDD" id="cd14852">
    <property type="entry name" value="LD-carboxypeptidase"/>
    <property type="match status" value="1"/>
</dbReference>
<dbReference type="Pfam" id="PF01471">
    <property type="entry name" value="PG_binding_1"/>
    <property type="match status" value="1"/>
</dbReference>
<dbReference type="InterPro" id="IPR003709">
    <property type="entry name" value="VanY-like_core_dom"/>
</dbReference>
<evidence type="ECO:0000313" key="5">
    <source>
        <dbReference type="EMBL" id="MBR7796897.1"/>
    </source>
</evidence>
<dbReference type="InterPro" id="IPR009045">
    <property type="entry name" value="Zn_M74/Hedgehog-like"/>
</dbReference>
<keyword evidence="6" id="KW-1185">Reference proteome</keyword>
<dbReference type="Proteomes" id="UP000675284">
    <property type="component" value="Unassembled WGS sequence"/>
</dbReference>
<organism evidence="5 6">
    <name type="scientific">Virgibacillus salarius</name>
    <dbReference type="NCBI Taxonomy" id="447199"/>
    <lineage>
        <taxon>Bacteria</taxon>
        <taxon>Bacillati</taxon>
        <taxon>Bacillota</taxon>
        <taxon>Bacilli</taxon>
        <taxon>Bacillales</taxon>
        <taxon>Bacillaceae</taxon>
        <taxon>Virgibacillus</taxon>
    </lineage>
</organism>
<dbReference type="Pfam" id="PF02557">
    <property type="entry name" value="VanY"/>
    <property type="match status" value="1"/>
</dbReference>
<dbReference type="EMBL" id="JAGSOT010000037">
    <property type="protein sequence ID" value="MBR7796897.1"/>
    <property type="molecule type" value="Genomic_DNA"/>
</dbReference>
<feature type="domain" description="Peptidoglycan binding-like" evidence="3">
    <location>
        <begin position="63"/>
        <end position="117"/>
    </location>
</feature>
<dbReference type="InterPro" id="IPR036366">
    <property type="entry name" value="PGBDSf"/>
</dbReference>
<dbReference type="PANTHER" id="PTHR34385:SF1">
    <property type="entry name" value="PEPTIDOGLYCAN L-ALANYL-D-GLUTAMATE ENDOPEPTIDASE CWLK"/>
    <property type="match status" value="1"/>
</dbReference>
<dbReference type="Gene3D" id="1.10.101.10">
    <property type="entry name" value="PGBD-like superfamily/PGBD"/>
    <property type="match status" value="1"/>
</dbReference>
<dbReference type="GO" id="GO:0004180">
    <property type="term" value="F:carboxypeptidase activity"/>
    <property type="evidence" value="ECO:0007669"/>
    <property type="project" value="UniProtKB-KW"/>
</dbReference>
<feature type="region of interest" description="Disordered" evidence="1">
    <location>
        <begin position="25"/>
        <end position="65"/>
    </location>
</feature>
<evidence type="ECO:0000256" key="1">
    <source>
        <dbReference type="SAM" id="MobiDB-lite"/>
    </source>
</evidence>
<protein>
    <submittedName>
        <fullName evidence="5">D-alanyl-D-alanine carboxypeptidase family protein</fullName>
    </submittedName>
</protein>